<accession>A0A1I7D584</accession>
<evidence type="ECO:0000313" key="1">
    <source>
        <dbReference type="EMBL" id="SFU06868.1"/>
    </source>
</evidence>
<keyword evidence="2" id="KW-1185">Reference proteome</keyword>
<dbReference type="eggNOG" id="ENOG502ZAQD">
    <property type="taxonomic scope" value="Bacteria"/>
</dbReference>
<proteinExistence type="predicted"/>
<evidence type="ECO:0000313" key="2">
    <source>
        <dbReference type="Proteomes" id="UP000182466"/>
    </source>
</evidence>
<dbReference type="Proteomes" id="UP000182466">
    <property type="component" value="Unassembled WGS sequence"/>
</dbReference>
<dbReference type="STRING" id="999627.SAMN05216236_12314"/>
<reference evidence="1 2" key="1">
    <citation type="submission" date="2016-10" db="EMBL/GenBank/DDBJ databases">
        <authorList>
            <person name="de Groot N.N."/>
        </authorList>
    </citation>
    <scope>NUCLEOTIDE SEQUENCE [LARGE SCALE GENOMIC DNA]</scope>
    <source>
        <strain evidence="1 2">CGMCC 1.10959</strain>
    </source>
</reference>
<dbReference type="AlphaFoldDB" id="A0A1I7D584"/>
<dbReference type="EMBL" id="FPAW01000023">
    <property type="protein sequence ID" value="SFU06868.1"/>
    <property type="molecule type" value="Genomic_DNA"/>
</dbReference>
<organism evidence="1 2">
    <name type="scientific">Sedimentitalea nanhaiensis</name>
    <dbReference type="NCBI Taxonomy" id="999627"/>
    <lineage>
        <taxon>Bacteria</taxon>
        <taxon>Pseudomonadati</taxon>
        <taxon>Pseudomonadota</taxon>
        <taxon>Alphaproteobacteria</taxon>
        <taxon>Rhodobacterales</taxon>
        <taxon>Paracoccaceae</taxon>
        <taxon>Sedimentitalea</taxon>
    </lineage>
</organism>
<sequence length="329" mass="36929">MNLTTEDINRVLAMAVPGVVDAKIQASRNKRNRGYIDRYKPNAKTRALLDQAQAVLEEYRRFWPLTCRQIFYRMVGAHGYDKTESAYGRLCHHLANARRGKVIPFDAIRDDGVTTWTMDHFDDQDDFLRHVRELGEGYTRNKLAAQDIHLEVWCEAAGMLPQLYRVAEPFSVPVFSSGGFDSLTAKKRLADRICAIEKRAIILHLGDFDPSGVSIFDAVAEDVETFVMSDRPHGLVGVEFERVALIGDQVQSFDLPTAPAKASDSRSKNWTGGTCQLEALPPDAIADILKLAIERRIDWKQYAEDPSAEETDRMLISGLLPAPEYGEGN</sequence>
<name>A0A1I7D584_9RHOB</name>
<protein>
    <submittedName>
        <fullName evidence="1">Uncharacterized protein</fullName>
    </submittedName>
</protein>
<gene>
    <name evidence="1" type="ORF">SAMN05216236_12314</name>
</gene>